<dbReference type="EMBL" id="CP029287">
    <property type="protein sequence ID" value="AWS00148.1"/>
    <property type="molecule type" value="Genomic_DNA"/>
</dbReference>
<dbReference type="InterPro" id="IPR002145">
    <property type="entry name" value="CopG"/>
</dbReference>
<dbReference type="OrthoDB" id="383362at2157"/>
<sequence length="71" mass="8294">MKAVDDSKPIIELDMISKETKTITIKMDENLLQRIDEDMGKRNIQTRSEYMRWVVLYYINAIKNGKGKNGT</sequence>
<name>A0A2U9IW80_9CREN</name>
<organism evidence="2 3">
    <name type="scientific">Metallosphaera hakonensis JCM 8857 = DSM 7519</name>
    <dbReference type="NCBI Taxonomy" id="1293036"/>
    <lineage>
        <taxon>Archaea</taxon>
        <taxon>Thermoproteota</taxon>
        <taxon>Thermoprotei</taxon>
        <taxon>Sulfolobales</taxon>
        <taxon>Sulfolobaceae</taxon>
        <taxon>Metallosphaera</taxon>
    </lineage>
</organism>
<keyword evidence="3" id="KW-1185">Reference proteome</keyword>
<dbReference type="CDD" id="cd22231">
    <property type="entry name" value="RHH_NikR_HicB-like"/>
    <property type="match status" value="1"/>
</dbReference>
<accession>A0A2U9IW80</accession>
<evidence type="ECO:0000259" key="1">
    <source>
        <dbReference type="Pfam" id="PF01402"/>
    </source>
</evidence>
<dbReference type="InterPro" id="IPR013321">
    <property type="entry name" value="Arc_rbn_hlx_hlx"/>
</dbReference>
<dbReference type="InterPro" id="IPR010985">
    <property type="entry name" value="Ribbon_hlx_hlx"/>
</dbReference>
<dbReference type="SUPFAM" id="SSF47598">
    <property type="entry name" value="Ribbon-helix-helix"/>
    <property type="match status" value="1"/>
</dbReference>
<dbReference type="RefSeq" id="WP_054836548.1">
    <property type="nucleotide sequence ID" value="NZ_BBBA01000006.1"/>
</dbReference>
<dbReference type="Pfam" id="PF01402">
    <property type="entry name" value="RHH_1"/>
    <property type="match status" value="1"/>
</dbReference>
<dbReference type="STRING" id="1293036.GCA_001315825_01322"/>
<reference evidence="2" key="1">
    <citation type="submission" date="2018-05" db="EMBL/GenBank/DDBJ databases">
        <title>Complete Genome Sequences of Extremely Thermoacidophilic, Metal-Mobilizing Type-Strain Members of the Archaeal Family Sulfolobaceae: Acidianus brierleyi DSM-1651T, Acidianus sulfidivorans DSM-18786T, Metallosphaera hakonensis DSM-7519T, and Metallosphaera prunae DSM-10039T.</title>
        <authorList>
            <person name="Counts J.A."/>
            <person name="Kelly R.M."/>
        </authorList>
    </citation>
    <scope>NUCLEOTIDE SEQUENCE [LARGE SCALE GENOMIC DNA]</scope>
    <source>
        <strain evidence="2">HO1-1</strain>
    </source>
</reference>
<dbReference type="GO" id="GO:0006355">
    <property type="term" value="P:regulation of DNA-templated transcription"/>
    <property type="evidence" value="ECO:0007669"/>
    <property type="project" value="InterPro"/>
</dbReference>
<protein>
    <submittedName>
        <fullName evidence="2">Ribbon-helix-helix protein, CopG family</fullName>
    </submittedName>
</protein>
<evidence type="ECO:0000313" key="2">
    <source>
        <dbReference type="EMBL" id="AWS00148.1"/>
    </source>
</evidence>
<proteinExistence type="predicted"/>
<evidence type="ECO:0000313" key="3">
    <source>
        <dbReference type="Proteomes" id="UP000247586"/>
    </source>
</evidence>
<dbReference type="GeneID" id="36835903"/>
<dbReference type="KEGG" id="mhk:DFR87_11135"/>
<feature type="domain" description="Ribbon-helix-helix protein CopG" evidence="1">
    <location>
        <begin position="21"/>
        <end position="59"/>
    </location>
</feature>
<dbReference type="AlphaFoldDB" id="A0A2U9IW80"/>
<dbReference type="Gene3D" id="1.10.1220.10">
    <property type="entry name" value="Met repressor-like"/>
    <property type="match status" value="1"/>
</dbReference>
<gene>
    <name evidence="2" type="ORF">DFR87_11135</name>
</gene>
<dbReference type="Proteomes" id="UP000247586">
    <property type="component" value="Chromosome"/>
</dbReference>